<feature type="compositionally biased region" description="Basic residues" evidence="1">
    <location>
        <begin position="91"/>
        <end position="101"/>
    </location>
</feature>
<proteinExistence type="predicted"/>
<reference evidence="4" key="3">
    <citation type="submission" date="2025-04" db="UniProtKB">
        <authorList>
            <consortium name="RefSeq"/>
        </authorList>
    </citation>
    <scope>IDENTIFICATION</scope>
    <source>
        <strain evidence="4">CBS 781.70</strain>
    </source>
</reference>
<protein>
    <submittedName>
        <fullName evidence="2 4">Uncharacterized protein</fullName>
    </submittedName>
</protein>
<feature type="compositionally biased region" description="Polar residues" evidence="1">
    <location>
        <begin position="31"/>
        <end position="41"/>
    </location>
</feature>
<name>A0A6G1FWH4_9PEZI</name>
<dbReference type="OrthoDB" id="10251048at2759"/>
<evidence type="ECO:0000313" key="3">
    <source>
        <dbReference type="Proteomes" id="UP000504638"/>
    </source>
</evidence>
<dbReference type="Proteomes" id="UP000504638">
    <property type="component" value="Unplaced"/>
</dbReference>
<feature type="compositionally biased region" description="Basic and acidic residues" evidence="1">
    <location>
        <begin position="42"/>
        <end position="54"/>
    </location>
</feature>
<organism evidence="2">
    <name type="scientific">Eremomyces bilateralis CBS 781.70</name>
    <dbReference type="NCBI Taxonomy" id="1392243"/>
    <lineage>
        <taxon>Eukaryota</taxon>
        <taxon>Fungi</taxon>
        <taxon>Dikarya</taxon>
        <taxon>Ascomycota</taxon>
        <taxon>Pezizomycotina</taxon>
        <taxon>Dothideomycetes</taxon>
        <taxon>Dothideomycetes incertae sedis</taxon>
        <taxon>Eremomycetales</taxon>
        <taxon>Eremomycetaceae</taxon>
        <taxon>Eremomyces</taxon>
    </lineage>
</organism>
<dbReference type="EMBL" id="ML975167">
    <property type="protein sequence ID" value="KAF1810245.1"/>
    <property type="molecule type" value="Genomic_DNA"/>
</dbReference>
<accession>A0A6G1FWH4</accession>
<feature type="region of interest" description="Disordered" evidence="1">
    <location>
        <begin position="1"/>
        <end position="59"/>
    </location>
</feature>
<evidence type="ECO:0000313" key="2">
    <source>
        <dbReference type="EMBL" id="KAF1810245.1"/>
    </source>
</evidence>
<dbReference type="AlphaFoldDB" id="A0A6G1FWH4"/>
<feature type="compositionally biased region" description="Basic and acidic residues" evidence="1">
    <location>
        <begin position="1"/>
        <end position="17"/>
    </location>
</feature>
<reference evidence="2 4" key="1">
    <citation type="submission" date="2020-01" db="EMBL/GenBank/DDBJ databases">
        <authorList>
            <consortium name="DOE Joint Genome Institute"/>
            <person name="Haridas S."/>
            <person name="Albert R."/>
            <person name="Binder M."/>
            <person name="Bloem J."/>
            <person name="Labutti K."/>
            <person name="Salamov A."/>
            <person name="Andreopoulos B."/>
            <person name="Baker S.E."/>
            <person name="Barry K."/>
            <person name="Bills G."/>
            <person name="Bluhm B.H."/>
            <person name="Cannon C."/>
            <person name="Castanera R."/>
            <person name="Culley D.E."/>
            <person name="Daum C."/>
            <person name="Ezra D."/>
            <person name="Gonzalez J.B."/>
            <person name="Henrissat B."/>
            <person name="Kuo A."/>
            <person name="Liang C."/>
            <person name="Lipzen A."/>
            <person name="Lutzoni F."/>
            <person name="Magnuson J."/>
            <person name="Mondo S."/>
            <person name="Nolan M."/>
            <person name="Ohm R."/>
            <person name="Pangilinan J."/>
            <person name="Park H.-J."/>
            <person name="Ramirez L."/>
            <person name="Alfaro M."/>
            <person name="Sun H."/>
            <person name="Tritt A."/>
            <person name="Yoshinaga Y."/>
            <person name="Zwiers L.-H."/>
            <person name="Turgeon B.G."/>
            <person name="Goodwin S.B."/>
            <person name="Spatafora J.W."/>
            <person name="Crous P.W."/>
            <person name="Grigoriev I.V."/>
        </authorList>
    </citation>
    <scope>NUCLEOTIDE SEQUENCE</scope>
    <source>
        <strain evidence="2 4">CBS 781.70</strain>
    </source>
</reference>
<evidence type="ECO:0000256" key="1">
    <source>
        <dbReference type="SAM" id="MobiDB-lite"/>
    </source>
</evidence>
<dbReference type="GeneID" id="54423499"/>
<feature type="region of interest" description="Disordered" evidence="1">
    <location>
        <begin position="509"/>
        <end position="528"/>
    </location>
</feature>
<sequence length="743" mass="82253">MDRFQKLNRPANDHRFDSPAPKMSTVFLTGLSHQTPATSLPKSERKYRPIKPSDFEDNGGPITLTDFGIGTQNPIPIRSERCRVARTARQAQKKTTAKPKRSQLDIELPPFPDLPQRKPVPSRETHLKEVETVFRGPIPGPEILPYMTGNAVGELTLVLQPNGDVEAHAWLGHQWLVAGKYSYEKQSIDGILRQIVLQEEFLQPVVYETLNHFRVVCMQFEAAVVNGRDHLVPASVAVSCGPRSGGRNWNGHSDANGHYTVGYGQVASQYRRHGAYIANPILPNRQSATLSMDGQIAGNPASFYPCKVAHQDDPFVYARSEIGAVKHSGSAFTLVDGPACREGSSERVNFHELGRPVNDGKTESQFHRVVLSQFTAPDDNNNANVYTPCASPPTTTKGNVISEVAKSLPSETRKNEVKSPKHLTVDINAAREYTGKSRTETATAILTCARTENNTIHDLFTPNRTIMTPAHSGPRGHPIMPPSLSNDELIAESKKYTLETRIKLGVDDEEDARHAQTHRKKFMPNGGKYSGGSQAYGLYEPRRRVLVAMKPSHADAPASGAALGHRELNPSAAGSTNFTAADINANTAARVFYRNASPTTPDFAYTDEGVSTIGSILLAINENMRAYTAPADAGSQEMARDCSNSDVDTHPTWKNGKRIFRGRKTKTTGPTEGEPWPTTSFYANQPRNYFAPFAKSPEWTIDRSKDGNRSYFGDQGWEKVPERVGRDRRYQWGESNFRRTNMW</sequence>
<evidence type="ECO:0000313" key="4">
    <source>
        <dbReference type="RefSeq" id="XP_033531876.1"/>
    </source>
</evidence>
<gene>
    <name evidence="2 4" type="ORF">P152DRAFT_516122</name>
</gene>
<feature type="region of interest" description="Disordered" evidence="1">
    <location>
        <begin position="89"/>
        <end position="124"/>
    </location>
</feature>
<dbReference type="RefSeq" id="XP_033531876.1">
    <property type="nucleotide sequence ID" value="XM_033682929.1"/>
</dbReference>
<keyword evidence="3" id="KW-1185">Reference proteome</keyword>
<reference evidence="4" key="2">
    <citation type="submission" date="2020-04" db="EMBL/GenBank/DDBJ databases">
        <authorList>
            <consortium name="NCBI Genome Project"/>
        </authorList>
    </citation>
    <scope>NUCLEOTIDE SEQUENCE</scope>
    <source>
        <strain evidence="4">CBS 781.70</strain>
    </source>
</reference>